<feature type="chain" id="PRO_5045647725" description="Lipoprotein" evidence="1">
    <location>
        <begin position="24"/>
        <end position="164"/>
    </location>
</feature>
<name>A0ABU5VUR6_9BACT</name>
<evidence type="ECO:0000256" key="1">
    <source>
        <dbReference type="SAM" id="SignalP"/>
    </source>
</evidence>
<keyword evidence="3" id="KW-1185">Reference proteome</keyword>
<dbReference type="Proteomes" id="UP001302274">
    <property type="component" value="Unassembled WGS sequence"/>
</dbReference>
<protein>
    <recommendedName>
        <fullName evidence="4">Lipoprotein</fullName>
    </recommendedName>
</protein>
<reference evidence="2 3" key="1">
    <citation type="submission" date="2023-11" db="EMBL/GenBank/DDBJ databases">
        <title>A Novel Polar Bacteriovorax (B. antarcticus) Isolated from the Biocrust in Antarctica.</title>
        <authorList>
            <person name="Mun W."/>
            <person name="Choi S.Y."/>
            <person name="Mitchell R.J."/>
        </authorList>
    </citation>
    <scope>NUCLEOTIDE SEQUENCE [LARGE SCALE GENOMIC DNA]</scope>
    <source>
        <strain evidence="2 3">PP10</strain>
    </source>
</reference>
<feature type="signal peptide" evidence="1">
    <location>
        <begin position="1"/>
        <end position="23"/>
    </location>
</feature>
<proteinExistence type="predicted"/>
<comment type="caution">
    <text evidence="2">The sequence shown here is derived from an EMBL/GenBank/DDBJ whole genome shotgun (WGS) entry which is preliminary data.</text>
</comment>
<sequence length="164" mass="18277">MKKILLLLLITVLGACSSSENNGAYSKSKTVENNLSKTIKKPWSEIDSEGSDLAFRNKTTNSIFIFNSACRKFDPSNLPTLTNSILTGIDNVEIMEKTMLTHQDREAVLVVAKGTVDGIARYFRILTTQKNNCIYDHALIATSEANLKKDTADFNKFIQLLKLN</sequence>
<gene>
    <name evidence="2" type="ORF">SHI21_11310</name>
</gene>
<keyword evidence="1" id="KW-0732">Signal</keyword>
<dbReference type="PROSITE" id="PS51257">
    <property type="entry name" value="PROKAR_LIPOPROTEIN"/>
    <property type="match status" value="1"/>
</dbReference>
<dbReference type="EMBL" id="JAYGJQ010000002">
    <property type="protein sequence ID" value="MEA9356799.1"/>
    <property type="molecule type" value="Genomic_DNA"/>
</dbReference>
<accession>A0ABU5VUR6</accession>
<organism evidence="2 3">
    <name type="scientific">Bacteriovorax antarcticus</name>
    <dbReference type="NCBI Taxonomy" id="3088717"/>
    <lineage>
        <taxon>Bacteria</taxon>
        <taxon>Pseudomonadati</taxon>
        <taxon>Bdellovibrionota</taxon>
        <taxon>Bacteriovoracia</taxon>
        <taxon>Bacteriovoracales</taxon>
        <taxon>Bacteriovoracaceae</taxon>
        <taxon>Bacteriovorax</taxon>
    </lineage>
</organism>
<evidence type="ECO:0000313" key="2">
    <source>
        <dbReference type="EMBL" id="MEA9356799.1"/>
    </source>
</evidence>
<dbReference type="RefSeq" id="WP_323576695.1">
    <property type="nucleotide sequence ID" value="NZ_JAYGJQ010000002.1"/>
</dbReference>
<evidence type="ECO:0000313" key="3">
    <source>
        <dbReference type="Proteomes" id="UP001302274"/>
    </source>
</evidence>
<evidence type="ECO:0008006" key="4">
    <source>
        <dbReference type="Google" id="ProtNLM"/>
    </source>
</evidence>